<sequence length="146" mass="15749">MTTSTNSISLSQLDAMRAALGTLTEKPKTQFSSREAIAAMADDIRRARTELGYSLEDIVQLLQPHGLAICPNTLRGYLRGLEKDAEAARNAAATARAARPSRAKPATPKAPPVPPKPSRIVFEDLPPLEEENEEGPADLITRLPHG</sequence>
<protein>
    <recommendedName>
        <fullName evidence="4">Replication region DNA-binding N-term</fullName>
    </recommendedName>
</protein>
<dbReference type="RefSeq" id="WP_377706599.1">
    <property type="nucleotide sequence ID" value="NZ_JBHRTE010000004.1"/>
</dbReference>
<evidence type="ECO:0000313" key="3">
    <source>
        <dbReference type="Proteomes" id="UP001595557"/>
    </source>
</evidence>
<organism evidence="2 3">
    <name type="scientific">Paracoccus fontiphilus</name>
    <dbReference type="NCBI Taxonomy" id="1815556"/>
    <lineage>
        <taxon>Bacteria</taxon>
        <taxon>Pseudomonadati</taxon>
        <taxon>Pseudomonadota</taxon>
        <taxon>Alphaproteobacteria</taxon>
        <taxon>Rhodobacterales</taxon>
        <taxon>Paracoccaceae</taxon>
        <taxon>Paracoccus</taxon>
    </lineage>
</organism>
<accession>A0ABV7IBI1</accession>
<dbReference type="Proteomes" id="UP001595557">
    <property type="component" value="Unassembled WGS sequence"/>
</dbReference>
<evidence type="ECO:0000313" key="2">
    <source>
        <dbReference type="EMBL" id="MFC3166700.1"/>
    </source>
</evidence>
<comment type="caution">
    <text evidence="2">The sequence shown here is derived from an EMBL/GenBank/DDBJ whole genome shotgun (WGS) entry which is preliminary data.</text>
</comment>
<gene>
    <name evidence="2" type="ORF">ACFOD7_01395</name>
</gene>
<evidence type="ECO:0000256" key="1">
    <source>
        <dbReference type="SAM" id="MobiDB-lite"/>
    </source>
</evidence>
<feature type="compositionally biased region" description="Low complexity" evidence="1">
    <location>
        <begin position="89"/>
        <end position="107"/>
    </location>
</feature>
<feature type="compositionally biased region" description="Acidic residues" evidence="1">
    <location>
        <begin position="126"/>
        <end position="136"/>
    </location>
</feature>
<evidence type="ECO:0008006" key="4">
    <source>
        <dbReference type="Google" id="ProtNLM"/>
    </source>
</evidence>
<keyword evidence="3" id="KW-1185">Reference proteome</keyword>
<dbReference type="EMBL" id="JBHRTE010000004">
    <property type="protein sequence ID" value="MFC3166700.1"/>
    <property type="molecule type" value="Genomic_DNA"/>
</dbReference>
<proteinExistence type="predicted"/>
<reference evidence="3" key="1">
    <citation type="journal article" date="2019" name="Int. J. Syst. Evol. Microbiol.">
        <title>The Global Catalogue of Microorganisms (GCM) 10K type strain sequencing project: providing services to taxonomists for standard genome sequencing and annotation.</title>
        <authorList>
            <consortium name="The Broad Institute Genomics Platform"/>
            <consortium name="The Broad Institute Genome Sequencing Center for Infectious Disease"/>
            <person name="Wu L."/>
            <person name="Ma J."/>
        </authorList>
    </citation>
    <scope>NUCLEOTIDE SEQUENCE [LARGE SCALE GENOMIC DNA]</scope>
    <source>
        <strain evidence="3">KCTC 52239</strain>
    </source>
</reference>
<name>A0ABV7IBI1_9RHOB</name>
<feature type="compositionally biased region" description="Pro residues" evidence="1">
    <location>
        <begin position="108"/>
        <end position="117"/>
    </location>
</feature>
<feature type="region of interest" description="Disordered" evidence="1">
    <location>
        <begin position="89"/>
        <end position="146"/>
    </location>
</feature>